<dbReference type="EMBL" id="PXWF02000093">
    <property type="protein sequence ID" value="PWF49321.1"/>
    <property type="molecule type" value="Genomic_DNA"/>
</dbReference>
<accession>A0A2U2HP86</accession>
<dbReference type="RefSeq" id="WP_106756768.1">
    <property type="nucleotide sequence ID" value="NZ_PXWF02000093.1"/>
</dbReference>
<name>A0A2U2HP86_9BURK</name>
<dbReference type="OrthoDB" id="9808443at2"/>
<reference evidence="1 2" key="1">
    <citation type="submission" date="2018-04" db="EMBL/GenBank/DDBJ databases">
        <title>Massilia violaceinigra sp. nov., a novel purple-pigmented bacterium isolated from Tianshan glacier, Xinjiang, China.</title>
        <authorList>
            <person name="Wang H."/>
        </authorList>
    </citation>
    <scope>NUCLEOTIDE SEQUENCE [LARGE SCALE GENOMIC DNA]</scope>
    <source>
        <strain evidence="1 2">B448-2</strain>
    </source>
</reference>
<evidence type="ECO:0000313" key="1">
    <source>
        <dbReference type="EMBL" id="PWF49321.1"/>
    </source>
</evidence>
<dbReference type="Pfam" id="PF08843">
    <property type="entry name" value="AbiEii"/>
    <property type="match status" value="1"/>
</dbReference>
<keyword evidence="1" id="KW-0808">Transferase</keyword>
<keyword evidence="2" id="KW-1185">Reference proteome</keyword>
<dbReference type="Proteomes" id="UP000241421">
    <property type="component" value="Unassembled WGS sequence"/>
</dbReference>
<protein>
    <submittedName>
        <fullName evidence="1">Nucleotidyl transferase AbiEii/AbiGii toxin family protein</fullName>
    </submittedName>
</protein>
<evidence type="ECO:0000313" key="2">
    <source>
        <dbReference type="Proteomes" id="UP000241421"/>
    </source>
</evidence>
<organism evidence="1 2">
    <name type="scientific">Massilia glaciei</name>
    <dbReference type="NCBI Taxonomy" id="1524097"/>
    <lineage>
        <taxon>Bacteria</taxon>
        <taxon>Pseudomonadati</taxon>
        <taxon>Pseudomonadota</taxon>
        <taxon>Betaproteobacteria</taxon>
        <taxon>Burkholderiales</taxon>
        <taxon>Oxalobacteraceae</taxon>
        <taxon>Telluria group</taxon>
        <taxon>Massilia</taxon>
    </lineage>
</organism>
<dbReference type="InterPro" id="IPR014942">
    <property type="entry name" value="AbiEii"/>
</dbReference>
<sequence length="292" mass="32029">MKAKKNVGASVRARLLNRARADKLDFNLMLTRFALERLLYRLGVSTWSNEFLLKGALLFDLWFDQPQRPTRDIDLLGFGPAGMEHLAAVFQDVCVQICDDGMIFDQASVMATEIRKDANYEGVRVTLRGVLDGARCAIQIDVGYGDAVTPAAESVSFPVVLADMPAPQLRAYPVYTVVAEKYQAMVSLGIANTRMKDYFDLWILALHASIDRAILNEAIKATFERRGTPIPIDTPLGLSATFATDQMKQQQWKAFLSKNKLKAPDLVEVVEVLVGLVGVAGQPGAAAVVQGP</sequence>
<dbReference type="GO" id="GO:0016740">
    <property type="term" value="F:transferase activity"/>
    <property type="evidence" value="ECO:0007669"/>
    <property type="project" value="UniProtKB-KW"/>
</dbReference>
<dbReference type="AlphaFoldDB" id="A0A2U2HP86"/>
<comment type="caution">
    <text evidence="1">The sequence shown here is derived from an EMBL/GenBank/DDBJ whole genome shotgun (WGS) entry which is preliminary data.</text>
</comment>
<gene>
    <name evidence="1" type="ORF">C7C56_007125</name>
</gene>
<proteinExistence type="predicted"/>